<evidence type="ECO:0008006" key="3">
    <source>
        <dbReference type="Google" id="ProtNLM"/>
    </source>
</evidence>
<dbReference type="InterPro" id="IPR012334">
    <property type="entry name" value="Pectin_lyas_fold"/>
</dbReference>
<evidence type="ECO:0000313" key="2">
    <source>
        <dbReference type="Proteomes" id="UP000321126"/>
    </source>
</evidence>
<protein>
    <recommendedName>
        <fullName evidence="3">Pectate lyase superfamily protein domain-containing protein</fullName>
    </recommendedName>
</protein>
<dbReference type="Gene3D" id="2.160.20.10">
    <property type="entry name" value="Single-stranded right-handed beta-helix, Pectin lyase-like"/>
    <property type="match status" value="1"/>
</dbReference>
<dbReference type="SUPFAM" id="SSF51126">
    <property type="entry name" value="Pectin lyase-like"/>
    <property type="match status" value="1"/>
</dbReference>
<accession>A0A5C7BCV8</accession>
<dbReference type="EMBL" id="VOUQ01000070">
    <property type="protein sequence ID" value="TXE22109.1"/>
    <property type="molecule type" value="Genomic_DNA"/>
</dbReference>
<evidence type="ECO:0000313" key="1">
    <source>
        <dbReference type="EMBL" id="TXE22109.1"/>
    </source>
</evidence>
<organism evidence="1 2">
    <name type="scientific">Serratia marcescens</name>
    <dbReference type="NCBI Taxonomy" id="615"/>
    <lineage>
        <taxon>Bacteria</taxon>
        <taxon>Pseudomonadati</taxon>
        <taxon>Pseudomonadota</taxon>
        <taxon>Gammaproteobacteria</taxon>
        <taxon>Enterobacterales</taxon>
        <taxon>Yersiniaceae</taxon>
        <taxon>Serratia</taxon>
    </lineage>
</organism>
<dbReference type="Proteomes" id="UP000321126">
    <property type="component" value="Unassembled WGS sequence"/>
</dbReference>
<reference evidence="1 2" key="1">
    <citation type="submission" date="2019-07" db="EMBL/GenBank/DDBJ databases">
        <title>Serratia strains were isolated from fresh produce.</title>
        <authorList>
            <person name="Cho G.-S."/>
            <person name="Stein M."/>
            <person name="Lee W."/>
            <person name="Suh S.H."/>
            <person name="Franz C.M.A.P."/>
        </authorList>
    </citation>
    <scope>NUCLEOTIDE SEQUENCE [LARGE SCALE GENOMIC DNA]</scope>
    <source>
        <strain evidence="1 2">S16</strain>
    </source>
</reference>
<comment type="caution">
    <text evidence="1">The sequence shown here is derived from an EMBL/GenBank/DDBJ whole genome shotgun (WGS) entry which is preliminary data.</text>
</comment>
<sequence length="434" mass="45487">MASSGAMNILDFVEAGEGNDLTNAFLRLAKKINENPNPVWESLGGKVIVPAGTYSIKRQIVFLKPGVHIVGEGIQSTKLLLTADLGELGAVFKFDSDIAGYSTVGVCVKDISINMASHTGSAIVLRKPYDGFILENINIDNLADSGIGIVIEPNNDDNPSDKVSQTLTAINVLVKHTNMTATAPCFYAEALQEAVFINCKAFGGPESYVNQAPCHGFLFVDCRGITLIGCSVAFTGLHGISIVCSNRPSTGFFLYGTTAESCKGIVKASGSVNSSVSQLYIDSIRAEGGTENTAGTFSLNKVIEASINSGSNSVTIDSQSALVSVSSLDVGKVKNSGQNCLVIGLPSGANNGYSINASAFSVAKEGTKIINGNTDLIEMHASGARVVAINYPWSEGNTSLSLLTNRKGKMGFERVMLGEENSAGTGFRALKIAN</sequence>
<gene>
    <name evidence="1" type="ORF">FOT62_25975</name>
</gene>
<dbReference type="InterPro" id="IPR011050">
    <property type="entry name" value="Pectin_lyase_fold/virulence"/>
</dbReference>
<name>A0A5C7BCV8_SERMA</name>
<dbReference type="RefSeq" id="WP_147882338.1">
    <property type="nucleotide sequence ID" value="NZ_CAMIPY010000001.1"/>
</dbReference>
<dbReference type="AlphaFoldDB" id="A0A5C7BCV8"/>
<proteinExistence type="predicted"/>